<reference evidence="3 4" key="1">
    <citation type="journal article" date="2021" name="BMC Genomics">
        <title>Datura genome reveals duplications of psychoactive alkaloid biosynthetic genes and high mutation rate following tissue culture.</title>
        <authorList>
            <person name="Rajewski A."/>
            <person name="Carter-House D."/>
            <person name="Stajich J."/>
            <person name="Litt A."/>
        </authorList>
    </citation>
    <scope>NUCLEOTIDE SEQUENCE [LARGE SCALE GENOMIC DNA]</scope>
    <source>
        <strain evidence="3">AR-01</strain>
    </source>
</reference>
<evidence type="ECO:0000313" key="4">
    <source>
        <dbReference type="Proteomes" id="UP000823775"/>
    </source>
</evidence>
<feature type="domain" description="Putative plant transposon protein" evidence="2">
    <location>
        <begin position="86"/>
        <end position="251"/>
    </location>
</feature>
<evidence type="ECO:0000256" key="1">
    <source>
        <dbReference type="SAM" id="MobiDB-lite"/>
    </source>
</evidence>
<dbReference type="EMBL" id="JACEIK010000457">
    <property type="protein sequence ID" value="MCD7457470.1"/>
    <property type="molecule type" value="Genomic_DNA"/>
</dbReference>
<evidence type="ECO:0000259" key="2">
    <source>
        <dbReference type="Pfam" id="PF20167"/>
    </source>
</evidence>
<organism evidence="3 4">
    <name type="scientific">Datura stramonium</name>
    <name type="common">Jimsonweed</name>
    <name type="synonym">Common thornapple</name>
    <dbReference type="NCBI Taxonomy" id="4076"/>
    <lineage>
        <taxon>Eukaryota</taxon>
        <taxon>Viridiplantae</taxon>
        <taxon>Streptophyta</taxon>
        <taxon>Embryophyta</taxon>
        <taxon>Tracheophyta</taxon>
        <taxon>Spermatophyta</taxon>
        <taxon>Magnoliopsida</taxon>
        <taxon>eudicotyledons</taxon>
        <taxon>Gunneridae</taxon>
        <taxon>Pentapetalae</taxon>
        <taxon>asterids</taxon>
        <taxon>lamiids</taxon>
        <taxon>Solanales</taxon>
        <taxon>Solanaceae</taxon>
        <taxon>Solanoideae</taxon>
        <taxon>Datureae</taxon>
        <taxon>Datura</taxon>
    </lineage>
</organism>
<dbReference type="Pfam" id="PF20167">
    <property type="entry name" value="Transposase_32"/>
    <property type="match status" value="1"/>
</dbReference>
<feature type="compositionally biased region" description="Basic and acidic residues" evidence="1">
    <location>
        <begin position="16"/>
        <end position="54"/>
    </location>
</feature>
<comment type="caution">
    <text evidence="3">The sequence shown here is derived from an EMBL/GenBank/DDBJ whole genome shotgun (WGS) entry which is preliminary data.</text>
</comment>
<feature type="region of interest" description="Disordered" evidence="1">
    <location>
        <begin position="1"/>
        <end position="54"/>
    </location>
</feature>
<protein>
    <recommendedName>
        <fullName evidence="2">Putative plant transposon protein domain-containing protein</fullName>
    </recommendedName>
</protein>
<proteinExistence type="predicted"/>
<feature type="compositionally biased region" description="Basic residues" evidence="1">
    <location>
        <begin position="1"/>
        <end position="11"/>
    </location>
</feature>
<name>A0ABS8SFA0_DATST</name>
<sequence>MTSRRTSRPRTGKQSDPTDKGKGKEKRLAEEEAKYGSDPELEEALRKAKEDEDKRAQLRHKRGKDALWFNVVPGMKERFLTGRITERYWEIFTIPPVRYFSILVREIYASYGAAQKHQKTAGPLRSRPCLEKVNVRGVEVDCSTKTINRAYFDDDDADATDYLAKLENPENHYTWITSLIAAGFVCPRLTPSKNDNEVTLVQAILIAHIMEEIHINVGDIIAMEIKDRARQAHTSLPFPVLVTNICRDTGVQEIEGIDEYI</sequence>
<keyword evidence="4" id="KW-1185">Reference proteome</keyword>
<dbReference type="InterPro" id="IPR046796">
    <property type="entry name" value="Transposase_32_dom"/>
</dbReference>
<evidence type="ECO:0000313" key="3">
    <source>
        <dbReference type="EMBL" id="MCD7457470.1"/>
    </source>
</evidence>
<accession>A0ABS8SFA0</accession>
<dbReference type="Proteomes" id="UP000823775">
    <property type="component" value="Unassembled WGS sequence"/>
</dbReference>
<gene>
    <name evidence="3" type="ORF">HAX54_035156</name>
</gene>